<feature type="region of interest" description="Disordered" evidence="1">
    <location>
        <begin position="462"/>
        <end position="481"/>
    </location>
</feature>
<keyword evidence="4" id="KW-1185">Reference proteome</keyword>
<name>A0A1L9VTT9_ASPGL</name>
<feature type="compositionally biased region" description="Basic and acidic residues" evidence="1">
    <location>
        <begin position="111"/>
        <end position="120"/>
    </location>
</feature>
<proteinExistence type="predicted"/>
<dbReference type="InterPro" id="IPR032552">
    <property type="entry name" value="RSB_motif"/>
</dbReference>
<dbReference type="RefSeq" id="XP_022404014.1">
    <property type="nucleotide sequence ID" value="XM_022545897.1"/>
</dbReference>
<dbReference type="VEuPathDB" id="FungiDB:ASPGLDRAFT_43860"/>
<gene>
    <name evidence="3" type="ORF">ASPGLDRAFT_43860</name>
</gene>
<reference evidence="4" key="1">
    <citation type="journal article" date="2017" name="Genome Biol.">
        <title>Comparative genomics reveals high biological diversity and specific adaptations in the industrially and medically important fungal genus Aspergillus.</title>
        <authorList>
            <person name="de Vries R.P."/>
            <person name="Riley R."/>
            <person name="Wiebenga A."/>
            <person name="Aguilar-Osorio G."/>
            <person name="Amillis S."/>
            <person name="Uchima C.A."/>
            <person name="Anderluh G."/>
            <person name="Asadollahi M."/>
            <person name="Askin M."/>
            <person name="Barry K."/>
            <person name="Battaglia E."/>
            <person name="Bayram O."/>
            <person name="Benocci T."/>
            <person name="Braus-Stromeyer S.A."/>
            <person name="Caldana C."/>
            <person name="Canovas D."/>
            <person name="Cerqueira G.C."/>
            <person name="Chen F."/>
            <person name="Chen W."/>
            <person name="Choi C."/>
            <person name="Clum A."/>
            <person name="Dos Santos R.A."/>
            <person name="Damasio A.R."/>
            <person name="Diallinas G."/>
            <person name="Emri T."/>
            <person name="Fekete E."/>
            <person name="Flipphi M."/>
            <person name="Freyberg S."/>
            <person name="Gallo A."/>
            <person name="Gournas C."/>
            <person name="Habgood R."/>
            <person name="Hainaut M."/>
            <person name="Harispe M.L."/>
            <person name="Henrissat B."/>
            <person name="Hilden K.S."/>
            <person name="Hope R."/>
            <person name="Hossain A."/>
            <person name="Karabika E."/>
            <person name="Karaffa L."/>
            <person name="Karanyi Z."/>
            <person name="Krasevec N."/>
            <person name="Kuo A."/>
            <person name="Kusch H."/>
            <person name="LaButti K."/>
            <person name="Lagendijk E.L."/>
            <person name="Lapidus A."/>
            <person name="Levasseur A."/>
            <person name="Lindquist E."/>
            <person name="Lipzen A."/>
            <person name="Logrieco A.F."/>
            <person name="MacCabe A."/>
            <person name="Maekelae M.R."/>
            <person name="Malavazi I."/>
            <person name="Melin P."/>
            <person name="Meyer V."/>
            <person name="Mielnichuk N."/>
            <person name="Miskei M."/>
            <person name="Molnar A.P."/>
            <person name="Mule G."/>
            <person name="Ngan C.Y."/>
            <person name="Orejas M."/>
            <person name="Orosz E."/>
            <person name="Ouedraogo J.P."/>
            <person name="Overkamp K.M."/>
            <person name="Park H.-S."/>
            <person name="Perrone G."/>
            <person name="Piumi F."/>
            <person name="Punt P.J."/>
            <person name="Ram A.F."/>
            <person name="Ramon A."/>
            <person name="Rauscher S."/>
            <person name="Record E."/>
            <person name="Riano-Pachon D.M."/>
            <person name="Robert V."/>
            <person name="Roehrig J."/>
            <person name="Ruller R."/>
            <person name="Salamov A."/>
            <person name="Salih N.S."/>
            <person name="Samson R.A."/>
            <person name="Sandor E."/>
            <person name="Sanguinetti M."/>
            <person name="Schuetze T."/>
            <person name="Sepcic K."/>
            <person name="Shelest E."/>
            <person name="Sherlock G."/>
            <person name="Sophianopoulou V."/>
            <person name="Squina F.M."/>
            <person name="Sun H."/>
            <person name="Susca A."/>
            <person name="Todd R.B."/>
            <person name="Tsang A."/>
            <person name="Unkles S.E."/>
            <person name="van de Wiele N."/>
            <person name="van Rossen-Uffink D."/>
            <person name="Oliveira J.V."/>
            <person name="Vesth T.C."/>
            <person name="Visser J."/>
            <person name="Yu J.-H."/>
            <person name="Zhou M."/>
            <person name="Andersen M.R."/>
            <person name="Archer D.B."/>
            <person name="Baker S.E."/>
            <person name="Benoit I."/>
            <person name="Brakhage A.A."/>
            <person name="Braus G.H."/>
            <person name="Fischer R."/>
            <person name="Frisvad J.C."/>
            <person name="Goldman G.H."/>
            <person name="Houbraken J."/>
            <person name="Oakley B."/>
            <person name="Pocsi I."/>
            <person name="Scazzocchio C."/>
            <person name="Seiboth B."/>
            <person name="vanKuyk P.A."/>
            <person name="Wortman J."/>
            <person name="Dyer P.S."/>
            <person name="Grigoriev I.V."/>
        </authorList>
    </citation>
    <scope>NUCLEOTIDE SEQUENCE [LARGE SCALE GENOMIC DNA]</scope>
    <source>
        <strain evidence="4">CBS 516.65</strain>
    </source>
</reference>
<dbReference type="Proteomes" id="UP000184300">
    <property type="component" value="Unassembled WGS sequence"/>
</dbReference>
<organism evidence="3 4">
    <name type="scientific">Aspergillus glaucus CBS 516.65</name>
    <dbReference type="NCBI Taxonomy" id="1160497"/>
    <lineage>
        <taxon>Eukaryota</taxon>
        <taxon>Fungi</taxon>
        <taxon>Dikarya</taxon>
        <taxon>Ascomycota</taxon>
        <taxon>Pezizomycotina</taxon>
        <taxon>Eurotiomycetes</taxon>
        <taxon>Eurotiomycetidae</taxon>
        <taxon>Eurotiales</taxon>
        <taxon>Aspergillaceae</taxon>
        <taxon>Aspergillus</taxon>
        <taxon>Aspergillus subgen. Aspergillus</taxon>
    </lineage>
</organism>
<dbReference type="EMBL" id="KV878891">
    <property type="protein sequence ID" value="OJJ87325.1"/>
    <property type="molecule type" value="Genomic_DNA"/>
</dbReference>
<dbReference type="CDD" id="cd12432">
    <property type="entry name" value="RRM_ACINU"/>
    <property type="match status" value="1"/>
</dbReference>
<evidence type="ECO:0000259" key="2">
    <source>
        <dbReference type="Pfam" id="PF02037"/>
    </source>
</evidence>
<dbReference type="InterPro" id="IPR036361">
    <property type="entry name" value="SAP_dom_sf"/>
</dbReference>
<dbReference type="OrthoDB" id="5348404at2759"/>
<feature type="compositionally biased region" description="Gly residues" evidence="1">
    <location>
        <begin position="619"/>
        <end position="631"/>
    </location>
</feature>
<feature type="compositionally biased region" description="Basic and acidic residues" evidence="1">
    <location>
        <begin position="144"/>
        <end position="169"/>
    </location>
</feature>
<feature type="compositionally biased region" description="Low complexity" evidence="1">
    <location>
        <begin position="59"/>
        <end position="80"/>
    </location>
</feature>
<dbReference type="PANTHER" id="PTHR47031:SF3">
    <property type="entry name" value="SAP DOMAIN-CONTAINING PROTEIN"/>
    <property type="match status" value="1"/>
</dbReference>
<dbReference type="AlphaFoldDB" id="A0A1L9VTT9"/>
<dbReference type="Gene3D" id="1.10.720.30">
    <property type="entry name" value="SAP domain"/>
    <property type="match status" value="1"/>
</dbReference>
<dbReference type="InterPro" id="IPR034257">
    <property type="entry name" value="Acinus_RRM"/>
</dbReference>
<evidence type="ECO:0000313" key="3">
    <source>
        <dbReference type="EMBL" id="OJJ87325.1"/>
    </source>
</evidence>
<dbReference type="GeneID" id="34462158"/>
<accession>A0A1L9VTT9</accession>
<feature type="domain" description="SAP" evidence="2">
    <location>
        <begin position="3"/>
        <end position="39"/>
    </location>
</feature>
<dbReference type="Pfam" id="PF16294">
    <property type="entry name" value="RSB_motif"/>
    <property type="match status" value="1"/>
</dbReference>
<dbReference type="STRING" id="1160497.A0A1L9VTT9"/>
<dbReference type="InterPro" id="IPR003034">
    <property type="entry name" value="SAP_dom"/>
</dbReference>
<sequence length="649" mass="70952">MTDYSKWKVTDLKAELKRRGIAQTGLRVKQQFIDKLLEAEAGDQGGESTEGASAGPESTDAQDTAEQQTAETEQPAEQPTPDVPQDVKPEEQKTEEPKPEQAQESLAQNGHVEKRDEPKPTEPTAEETPRVEAEVDQPMTDAAEQERQEEKPQEQEQADSGKEAEKAPEEVPASQAGPDEAAAQPVEQASGDAVTQEAPSEQREPAGAEPAAPTDKDAPSAKAPEAGDELPPALPTEEGAEDRLKRKRRSQSPIATPEALASKKAKAQDETPRVVLPEDQEGLATEEQLVKEQVQQQEAREEHGAPAPAPVPEESRPRKEAPPKQDARFKGLFAGAEREQVRPASPLADTEMKDAEVEPALHVATAALYIGGLMRPLQPGMLRNHLVTLASAPGSSPSEDVIVDFHLDHIKTHCFASFINVSAASRVRSALHGNIWPNERNRKNLFVDFIPDQKLQQWIDMEEESRRRGGPQPRWEVRYDRTEDGVEAVLDEIDPKSAAGNPAPRSRQESMTDAPRVPPSGPRADRERFPSGPSRAPPPAEPRPSRPGQGFKPLDELFKSTTVKPKLYYLPVSRETADRRLDRFDDLLRKGDYPRRGGDETRRISFEDGDLFVDNGPEFAGGGGGGGGGGGRNRRRGRGRGGFGDSWRG</sequence>
<dbReference type="SUPFAM" id="SSF68906">
    <property type="entry name" value="SAP domain"/>
    <property type="match status" value="1"/>
</dbReference>
<evidence type="ECO:0000313" key="4">
    <source>
        <dbReference type="Proteomes" id="UP000184300"/>
    </source>
</evidence>
<feature type="compositionally biased region" description="Basic and acidic residues" evidence="1">
    <location>
        <begin position="313"/>
        <end position="325"/>
    </location>
</feature>
<feature type="compositionally biased region" description="Gly residues" evidence="1">
    <location>
        <begin position="640"/>
        <end position="649"/>
    </location>
</feature>
<feature type="region of interest" description="Disordered" evidence="1">
    <location>
        <begin position="590"/>
        <end position="649"/>
    </location>
</feature>
<feature type="region of interest" description="Disordered" evidence="1">
    <location>
        <begin position="490"/>
        <end position="554"/>
    </location>
</feature>
<dbReference type="Pfam" id="PF02037">
    <property type="entry name" value="SAP"/>
    <property type="match status" value="1"/>
</dbReference>
<feature type="region of interest" description="Disordered" evidence="1">
    <location>
        <begin position="39"/>
        <end position="325"/>
    </location>
</feature>
<feature type="compositionally biased region" description="Basic and acidic residues" evidence="1">
    <location>
        <begin position="590"/>
        <end position="606"/>
    </location>
</feature>
<evidence type="ECO:0000256" key="1">
    <source>
        <dbReference type="SAM" id="MobiDB-lite"/>
    </source>
</evidence>
<dbReference type="PANTHER" id="PTHR47031">
    <property type="entry name" value="SAP DNA-BINDING DOMAIN-CONTAINING PROTEIN"/>
    <property type="match status" value="1"/>
</dbReference>
<feature type="compositionally biased region" description="Basic and acidic residues" evidence="1">
    <location>
        <begin position="85"/>
        <end position="101"/>
    </location>
</feature>
<protein>
    <recommendedName>
        <fullName evidence="2">SAP domain-containing protein</fullName>
    </recommendedName>
</protein>